<feature type="region of interest" description="Disordered" evidence="5">
    <location>
        <begin position="1"/>
        <end position="21"/>
    </location>
</feature>
<dbReference type="InterPro" id="IPR029048">
    <property type="entry name" value="HSP70_C_sf"/>
</dbReference>
<accession>A0A8C5BFW8</accession>
<reference evidence="7" key="1">
    <citation type="submission" date="2025-08" db="UniProtKB">
        <authorList>
            <consortium name="Ensembl"/>
        </authorList>
    </citation>
    <scope>IDENTIFICATION</scope>
</reference>
<evidence type="ECO:0000313" key="7">
    <source>
        <dbReference type="Ensembl" id="ENSGMOP00000045746.1"/>
    </source>
</evidence>
<feature type="coiled-coil region" evidence="4">
    <location>
        <begin position="38"/>
        <end position="85"/>
    </location>
</feature>
<feature type="domain" description="Endonuclease/exonuclease/phosphatase" evidence="6">
    <location>
        <begin position="112"/>
        <end position="293"/>
    </location>
</feature>
<evidence type="ECO:0000259" key="6">
    <source>
        <dbReference type="Pfam" id="PF03372"/>
    </source>
</evidence>
<keyword evidence="4" id="KW-0175">Coiled coil</keyword>
<dbReference type="Gene3D" id="3.60.10.10">
    <property type="entry name" value="Endonuclease/exonuclease/phosphatase"/>
    <property type="match status" value="1"/>
</dbReference>
<dbReference type="InterPro" id="IPR005135">
    <property type="entry name" value="Endo/exonuclease/phosphatase"/>
</dbReference>
<keyword evidence="8" id="KW-1185">Reference proteome</keyword>
<dbReference type="InterPro" id="IPR036691">
    <property type="entry name" value="Endo/exonu/phosph_ase_sf"/>
</dbReference>
<dbReference type="GO" id="GO:0003824">
    <property type="term" value="F:catalytic activity"/>
    <property type="evidence" value="ECO:0007669"/>
    <property type="project" value="InterPro"/>
</dbReference>
<dbReference type="GO" id="GO:0005524">
    <property type="term" value="F:ATP binding"/>
    <property type="evidence" value="ECO:0007669"/>
    <property type="project" value="UniProtKB-KW"/>
</dbReference>
<dbReference type="Pfam" id="PF03372">
    <property type="entry name" value="Exo_endo_phos"/>
    <property type="match status" value="1"/>
</dbReference>
<dbReference type="SUPFAM" id="SSF100934">
    <property type="entry name" value="Heat shock protein 70kD (HSP70), C-terminal subdomain"/>
    <property type="match status" value="1"/>
</dbReference>
<organism evidence="7 8">
    <name type="scientific">Gadus morhua</name>
    <name type="common">Atlantic cod</name>
    <dbReference type="NCBI Taxonomy" id="8049"/>
    <lineage>
        <taxon>Eukaryota</taxon>
        <taxon>Metazoa</taxon>
        <taxon>Chordata</taxon>
        <taxon>Craniata</taxon>
        <taxon>Vertebrata</taxon>
        <taxon>Euteleostomi</taxon>
        <taxon>Actinopterygii</taxon>
        <taxon>Neopterygii</taxon>
        <taxon>Teleostei</taxon>
        <taxon>Neoteleostei</taxon>
        <taxon>Acanthomorphata</taxon>
        <taxon>Zeiogadaria</taxon>
        <taxon>Gadariae</taxon>
        <taxon>Gadiformes</taxon>
        <taxon>Gadoidei</taxon>
        <taxon>Gadidae</taxon>
        <taxon>Gadus</taxon>
    </lineage>
</organism>
<dbReference type="Gene3D" id="1.20.1270.10">
    <property type="match status" value="1"/>
</dbReference>
<evidence type="ECO:0000256" key="4">
    <source>
        <dbReference type="SAM" id="Coils"/>
    </source>
</evidence>
<dbReference type="PANTHER" id="PTHR33776">
    <property type="entry name" value="ENDO/EXONUCLEASE/PHOSPHATASE DOMAIN-CONTAINING PROTEIN"/>
    <property type="match status" value="1"/>
</dbReference>
<protein>
    <recommendedName>
        <fullName evidence="6">Endonuclease/exonuclease/phosphatase domain-containing protein</fullName>
    </recommendedName>
</protein>
<evidence type="ECO:0000313" key="8">
    <source>
        <dbReference type="Proteomes" id="UP000694546"/>
    </source>
</evidence>
<keyword evidence="2" id="KW-0547">Nucleotide-binding</keyword>
<dbReference type="GeneTree" id="ENSGT00940000161215"/>
<sequence>MVQEADQHKVEDEQQRENIAAKNALESYAFNMKSSLREDNLKDRVSEEEREKVEEKCEQAILWLENNQLAEKEEYQHQLKELKEVCIPIIPMMINFALLNLRSLSDDTIPELKNLISENNISFMFLTETWLKDSSPYNKLRESCPNGFTYHYVNRPVKPRGGVAVIYSERYSESEPLRFGDFLSFEYLALMIKQPEDLLTVTVYRPEGSRLDFYSQFGKMLSIICPQHDKIIIVGDFNCPNPAAQFLKLFDDRNFLQHVKEPTHKQGNILDLVFTRGIDVRITSIQPFPSSDHKCIHFTKNQNTLPLTVAQTFSKIELGRESE</sequence>
<dbReference type="OMA" id="FCHINAR"/>
<evidence type="ECO:0000256" key="1">
    <source>
        <dbReference type="ARBA" id="ARBA00007381"/>
    </source>
</evidence>
<reference evidence="7" key="2">
    <citation type="submission" date="2025-09" db="UniProtKB">
        <authorList>
            <consortium name="Ensembl"/>
        </authorList>
    </citation>
    <scope>IDENTIFICATION</scope>
</reference>
<name>A0A8C5BFW8_GADMO</name>
<evidence type="ECO:0000256" key="5">
    <source>
        <dbReference type="SAM" id="MobiDB-lite"/>
    </source>
</evidence>
<dbReference type="InterPro" id="IPR013126">
    <property type="entry name" value="Hsp_70_fam"/>
</dbReference>
<dbReference type="GO" id="GO:0140662">
    <property type="term" value="F:ATP-dependent protein folding chaperone"/>
    <property type="evidence" value="ECO:0007669"/>
    <property type="project" value="InterPro"/>
</dbReference>
<proteinExistence type="inferred from homology"/>
<evidence type="ECO:0000256" key="3">
    <source>
        <dbReference type="ARBA" id="ARBA00022840"/>
    </source>
</evidence>
<dbReference type="AlphaFoldDB" id="A0A8C5BFW8"/>
<keyword evidence="3" id="KW-0067">ATP-binding</keyword>
<dbReference type="Pfam" id="PF00012">
    <property type="entry name" value="HSP70"/>
    <property type="match status" value="1"/>
</dbReference>
<dbReference type="Ensembl" id="ENSGMOT00000040747.1">
    <property type="protein sequence ID" value="ENSGMOP00000045746.1"/>
    <property type="gene ID" value="ENSGMOG00000027482.1"/>
</dbReference>
<feature type="compositionally biased region" description="Basic and acidic residues" evidence="5">
    <location>
        <begin position="1"/>
        <end position="16"/>
    </location>
</feature>
<evidence type="ECO:0000256" key="2">
    <source>
        <dbReference type="ARBA" id="ARBA00022741"/>
    </source>
</evidence>
<dbReference type="SUPFAM" id="SSF56219">
    <property type="entry name" value="DNase I-like"/>
    <property type="match status" value="1"/>
</dbReference>
<dbReference type="PANTHER" id="PTHR33776:SF3">
    <property type="entry name" value="PHD-TYPE DOMAIN-CONTAINING PROTEIN"/>
    <property type="match status" value="1"/>
</dbReference>
<dbReference type="Proteomes" id="UP000694546">
    <property type="component" value="Chromosome 2"/>
</dbReference>
<comment type="similarity">
    <text evidence="1">Belongs to the heat shock protein 70 family.</text>
</comment>